<dbReference type="SUPFAM" id="SSF47473">
    <property type="entry name" value="EF-hand"/>
    <property type="match status" value="1"/>
</dbReference>
<dbReference type="InterPro" id="IPR011722">
    <property type="entry name" value="Hemimethylated_DNA-bd_dom"/>
</dbReference>
<dbReference type="SUPFAM" id="SSF141255">
    <property type="entry name" value="YccV-like"/>
    <property type="match status" value="1"/>
</dbReference>
<dbReference type="Pfam" id="PF12937">
    <property type="entry name" value="F-box-like"/>
    <property type="match status" value="1"/>
</dbReference>
<dbReference type="Proteomes" id="UP001148018">
    <property type="component" value="Unassembled WGS sequence"/>
</dbReference>
<dbReference type="Gene3D" id="2.30.30.390">
    <property type="entry name" value="Hemimethylated DNA-binding domain"/>
    <property type="match status" value="1"/>
</dbReference>
<evidence type="ECO:0000313" key="5">
    <source>
        <dbReference type="EMBL" id="KAJ3603898.1"/>
    </source>
</evidence>
<evidence type="ECO:0000256" key="3">
    <source>
        <dbReference type="SAM" id="MobiDB-lite"/>
    </source>
</evidence>
<dbReference type="SUPFAM" id="SSF81383">
    <property type="entry name" value="F-box domain"/>
    <property type="match status" value="1"/>
</dbReference>
<dbReference type="Pfam" id="PF08755">
    <property type="entry name" value="YccV-like"/>
    <property type="match status" value="1"/>
</dbReference>
<dbReference type="InterPro" id="IPR036623">
    <property type="entry name" value="Hemimethylated_DNA-bd_sf"/>
</dbReference>
<name>A0A9Q0IMX4_9TELE</name>
<dbReference type="Pfam" id="PF13369">
    <property type="entry name" value="Transglut_core2"/>
    <property type="match status" value="1"/>
</dbReference>
<comment type="caution">
    <text evidence="5">The sequence shown here is derived from an EMBL/GenBank/DDBJ whole genome shotgun (WGS) entry which is preliminary data.</text>
</comment>
<dbReference type="Gene3D" id="1.20.1280.50">
    <property type="match status" value="1"/>
</dbReference>
<dbReference type="Gene3D" id="1.10.238.10">
    <property type="entry name" value="EF-hand"/>
    <property type="match status" value="1"/>
</dbReference>
<dbReference type="InterPro" id="IPR001810">
    <property type="entry name" value="F-box_dom"/>
</dbReference>
<accession>A0A9Q0IMX4</accession>
<dbReference type="InterPro" id="IPR018247">
    <property type="entry name" value="EF_Hand_1_Ca_BS"/>
</dbReference>
<feature type="region of interest" description="Disordered" evidence="3">
    <location>
        <begin position="585"/>
        <end position="627"/>
    </location>
</feature>
<gene>
    <name evidence="5" type="ORF">NHX12_028639</name>
</gene>
<dbReference type="NCBIfam" id="TIGR02097">
    <property type="entry name" value="yccV"/>
    <property type="match status" value="1"/>
</dbReference>
<reference evidence="5" key="1">
    <citation type="submission" date="2022-07" db="EMBL/GenBank/DDBJ databases">
        <title>Chromosome-level genome of Muraenolepis orangiensis.</title>
        <authorList>
            <person name="Kim J."/>
        </authorList>
    </citation>
    <scope>NUCLEOTIDE SEQUENCE</scope>
    <source>
        <strain evidence="5">KU_S4_2022</strain>
        <tissue evidence="5">Muscle</tissue>
    </source>
</reference>
<evidence type="ECO:0000256" key="2">
    <source>
        <dbReference type="ARBA" id="ARBA00022837"/>
    </source>
</evidence>
<dbReference type="AlphaFoldDB" id="A0A9Q0IMX4"/>
<evidence type="ECO:0000256" key="1">
    <source>
        <dbReference type="ARBA" id="ARBA00022723"/>
    </source>
</evidence>
<feature type="domain" description="EF-hand" evidence="4">
    <location>
        <begin position="849"/>
        <end position="884"/>
    </location>
</feature>
<feature type="compositionally biased region" description="Polar residues" evidence="3">
    <location>
        <begin position="586"/>
        <end position="604"/>
    </location>
</feature>
<dbReference type="InterPro" id="IPR032698">
    <property type="entry name" value="SirB1_N"/>
</dbReference>
<dbReference type="InterPro" id="IPR011992">
    <property type="entry name" value="EF-hand-dom_pair"/>
</dbReference>
<evidence type="ECO:0000259" key="4">
    <source>
        <dbReference type="PROSITE" id="PS50222"/>
    </source>
</evidence>
<dbReference type="PROSITE" id="PS00018">
    <property type="entry name" value="EF_HAND_1"/>
    <property type="match status" value="1"/>
</dbReference>
<sequence>MAATSVAAEGGCCLRLNGAVCREPQAAKRLTDLPAELLEHILCFPVLDHEDVCGASRACKRLHDVCHGRGKVWGHQYKLRWPRLQKYYGQNECCDWLSEYRTRHTVGLQIRRTVESISKRFFTEVPCVGQVLGDSFAEIQSLGAPEHFCEDELLFILNSEKWKSLTLKYYAKKILYFLRQQNILRRLKGFLEQSPERQSALEGAVLVDQYCNPLADITLDGISDQLDQITEKVKKMLRVKNPSHPSLRGAPGGCFDVEDLEDLELQRQAVCVLNCVLYEQLQYKGNESDYYNPLNSYIHQVLQRHTGIPISLSVLYMTLARRLGVHLQPVNFPNHFLLRWCQKARGAISTTEVLLRMVGNLLNIGKRGEGNEKSYQLLRDSLDLYLTINPDNVQYLLLQARLYFHLGIWPEKVLDILQHIQALDPSQHGAVGYLVQHTLEHIQHKKQPVQPEVKRRSAPEHLEVRYSAGLVMKHKRSGYNCVIYGWDPKCTMSQEWITTMRVNQLSSGADQPFYNVLVQDGTCRYAAQENLEPHVEPLEIGHPEVGRYFCEFSDTHYLANEELETRYPEDMEETLRTVRRLYHRLSPSSGQSQDQGTAEQGTTDQGRRSRDDGAGDDGAGGAASHAPGAEEIEAAGSLQRESDQARTARARSLCQCAPGRSVSARLVAQSVRAWSLSQCAPGRSVSARLVAQSVRAWSLSQCAPGRSVSARLVAQSVRAWSLSQCAPGRSSVCEPSLDMGASQSRTADVFQDLSDRTGFSSEQIRILHKRFKQLSGDEETISKENLENIQALDNNPIRNQIIEAFFDKRNQNDGEVGGATEIGFEQFVKVMCHFRPPTLKMTDEDKQAMRREKLRFLFNMHDTDNDGTITLDEYRKVVEELLSKSGAMGLEAAKAIADAAMLEVASINVPHMEPDEFYEGITFEHFEQILKGLEMESRMHIRFLDVDTSTMHCGKSQ</sequence>
<protein>
    <recommendedName>
        <fullName evidence="4">EF-hand domain-containing protein</fullName>
    </recommendedName>
</protein>
<dbReference type="PANTHER" id="PTHR31350">
    <property type="entry name" value="SI:DKEY-261L7.2"/>
    <property type="match status" value="1"/>
</dbReference>
<evidence type="ECO:0000313" key="6">
    <source>
        <dbReference type="Proteomes" id="UP001148018"/>
    </source>
</evidence>
<organism evidence="5 6">
    <name type="scientific">Muraenolepis orangiensis</name>
    <name type="common">Patagonian moray cod</name>
    <dbReference type="NCBI Taxonomy" id="630683"/>
    <lineage>
        <taxon>Eukaryota</taxon>
        <taxon>Metazoa</taxon>
        <taxon>Chordata</taxon>
        <taxon>Craniata</taxon>
        <taxon>Vertebrata</taxon>
        <taxon>Euteleostomi</taxon>
        <taxon>Actinopterygii</taxon>
        <taxon>Neopterygii</taxon>
        <taxon>Teleostei</taxon>
        <taxon>Neoteleostei</taxon>
        <taxon>Acanthomorphata</taxon>
        <taxon>Zeiogadaria</taxon>
        <taxon>Gadariae</taxon>
        <taxon>Gadiformes</taxon>
        <taxon>Muraenolepidoidei</taxon>
        <taxon>Muraenolepididae</taxon>
        <taxon>Muraenolepis</taxon>
    </lineage>
</organism>
<dbReference type="OrthoDB" id="28868at2759"/>
<dbReference type="SMART" id="SM00992">
    <property type="entry name" value="YccV-like"/>
    <property type="match status" value="1"/>
</dbReference>
<keyword evidence="6" id="KW-1185">Reference proteome</keyword>
<dbReference type="InterPro" id="IPR036047">
    <property type="entry name" value="F-box-like_dom_sf"/>
</dbReference>
<keyword evidence="2" id="KW-0106">Calcium</keyword>
<keyword evidence="1" id="KW-0479">Metal-binding</keyword>
<dbReference type="CDD" id="cd00051">
    <property type="entry name" value="EFh"/>
    <property type="match status" value="1"/>
</dbReference>
<dbReference type="PANTHER" id="PTHR31350:SF21">
    <property type="entry name" value="F-BOX ONLY PROTEIN 21"/>
    <property type="match status" value="1"/>
</dbReference>
<dbReference type="GO" id="GO:0005509">
    <property type="term" value="F:calcium ion binding"/>
    <property type="evidence" value="ECO:0007669"/>
    <property type="project" value="InterPro"/>
</dbReference>
<dbReference type="SMART" id="SM00054">
    <property type="entry name" value="EFh"/>
    <property type="match status" value="1"/>
</dbReference>
<dbReference type="PROSITE" id="PS50222">
    <property type="entry name" value="EF_HAND_2"/>
    <property type="match status" value="1"/>
</dbReference>
<dbReference type="InterPro" id="IPR002048">
    <property type="entry name" value="EF_hand_dom"/>
</dbReference>
<dbReference type="GO" id="GO:0003677">
    <property type="term" value="F:DNA binding"/>
    <property type="evidence" value="ECO:0007669"/>
    <property type="project" value="InterPro"/>
</dbReference>
<proteinExistence type="predicted"/>
<dbReference type="Pfam" id="PF13405">
    <property type="entry name" value="EF-hand_6"/>
    <property type="match status" value="1"/>
</dbReference>
<dbReference type="EMBL" id="JANIIK010000044">
    <property type="protein sequence ID" value="KAJ3603898.1"/>
    <property type="molecule type" value="Genomic_DNA"/>
</dbReference>